<evidence type="ECO:0000313" key="2">
    <source>
        <dbReference type="Proteomes" id="UP000266918"/>
    </source>
</evidence>
<dbReference type="Proteomes" id="UP000266918">
    <property type="component" value="Chromosome"/>
</dbReference>
<proteinExistence type="predicted"/>
<gene>
    <name evidence="1" type="ORF">NCTC10904_00880</name>
</gene>
<accession>A0AAJ5NH42</accession>
<organism evidence="1 2">
    <name type="scientific">Streptococcus sanguinis</name>
    <dbReference type="NCBI Taxonomy" id="1305"/>
    <lineage>
        <taxon>Bacteria</taxon>
        <taxon>Bacillati</taxon>
        <taxon>Bacillota</taxon>
        <taxon>Bacilli</taxon>
        <taxon>Lactobacillales</taxon>
        <taxon>Streptococcaceae</taxon>
        <taxon>Streptococcus</taxon>
    </lineage>
</organism>
<dbReference type="AlphaFoldDB" id="A0AAJ5NH42"/>
<evidence type="ECO:0000313" key="1">
    <source>
        <dbReference type="EMBL" id="VDY71042.1"/>
    </source>
</evidence>
<dbReference type="RefSeq" id="WP_126435390.1">
    <property type="nucleotide sequence ID" value="NZ_JASHDB010000013.1"/>
</dbReference>
<dbReference type="EMBL" id="LR134002">
    <property type="protein sequence ID" value="VDY71042.1"/>
    <property type="molecule type" value="Genomic_DNA"/>
</dbReference>
<protein>
    <recommendedName>
        <fullName evidence="3">DUF4145 domain-containing protein</fullName>
    </recommendedName>
</protein>
<evidence type="ECO:0008006" key="3">
    <source>
        <dbReference type="Google" id="ProtNLM"/>
    </source>
</evidence>
<name>A0AAJ5NH42_STRSA</name>
<reference evidence="1 2" key="1">
    <citation type="submission" date="2018-12" db="EMBL/GenBank/DDBJ databases">
        <authorList>
            <consortium name="Pathogen Informatics"/>
        </authorList>
    </citation>
    <scope>NUCLEOTIDE SEQUENCE [LARGE SCALE GENOMIC DNA]</scope>
    <source>
        <strain evidence="2">NCTC 10904</strain>
    </source>
</reference>
<sequence>MAIKEFEIDDFNELISILIQDSYYSNTSNRTKLTLLRQYSEIIIRKIINMGEGEPLLLGDVLYPKKGTKVHEKLQLLEKWRLKEFQEIIQKVASWGNKHSHTQSISIGTVEDVGQAENAILELVAFLFIDYFLEYPIHLFTDRVILRAFSFLPPILRFKVLSYLYKKADRRNVVLVDKLLLSLVKTKGKNYTSDWLEQNQEDLIKVDYPNQKTIEDFYSFCDFEVTIQLSNYKNIYELWKDKINDPRILSNESGRLYKNFEEALYYYKQNKIEDMLHDSIEREKFRDLLNFVYVGRKAH</sequence>